<dbReference type="Pfam" id="PF11393">
    <property type="entry name" value="T4BSS_DotI_IcmL"/>
    <property type="match status" value="1"/>
</dbReference>
<organism evidence="3 5">
    <name type="scientific">Legionella adelaidensis</name>
    <dbReference type="NCBI Taxonomy" id="45056"/>
    <lineage>
        <taxon>Bacteria</taxon>
        <taxon>Pseudomonadati</taxon>
        <taxon>Pseudomonadota</taxon>
        <taxon>Gammaproteobacteria</taxon>
        <taxon>Legionellales</taxon>
        <taxon>Legionellaceae</taxon>
        <taxon>Legionella</taxon>
    </lineage>
</organism>
<dbReference type="Proteomes" id="UP000054859">
    <property type="component" value="Unassembled WGS sequence"/>
</dbReference>
<keyword evidence="5" id="KW-1185">Reference proteome</keyword>
<feature type="compositionally biased region" description="Low complexity" evidence="1">
    <location>
        <begin position="29"/>
        <end position="45"/>
    </location>
</feature>
<dbReference type="RefSeq" id="WP_058461390.1">
    <property type="nucleotide sequence ID" value="NZ_CAAAHS010000008.1"/>
</dbReference>
<dbReference type="InterPro" id="IPR021055">
    <property type="entry name" value="T4BSS_IcmL/DotI"/>
</dbReference>
<feature type="region of interest" description="Disordered" evidence="1">
    <location>
        <begin position="204"/>
        <end position="235"/>
    </location>
</feature>
<dbReference type="PATRIC" id="fig|45056.6.peg.312"/>
<protein>
    <submittedName>
        <fullName evidence="3">IcmL-like protein</fullName>
    </submittedName>
</protein>
<evidence type="ECO:0000256" key="2">
    <source>
        <dbReference type="SAM" id="SignalP"/>
    </source>
</evidence>
<dbReference type="EMBL" id="LNKA01000001">
    <property type="protein sequence ID" value="KTC65648.1"/>
    <property type="molecule type" value="Genomic_DNA"/>
</dbReference>
<dbReference type="CDD" id="cd16385">
    <property type="entry name" value="IcmL"/>
    <property type="match status" value="1"/>
</dbReference>
<gene>
    <name evidence="3" type="ORF">Lade_0306</name>
    <name evidence="4" type="ORF">NCTC12735_00779</name>
</gene>
<feature type="chain" id="PRO_5036299180" evidence="2">
    <location>
        <begin position="20"/>
        <end position="235"/>
    </location>
</feature>
<sequence>MKKTLIASALLTIISVGYADPDTNAQSLPSPAATTTSTTTTSTTTVPATTATTTAVVIDCQYHIPATTTNIEQSVVTHWAQNATVQAFEFDPVQFDSQLDKLKLCFTDQGWQGFNDALQKSGNINAIKSQKLTVSSQVDGDVKIIPIKDNQWKLTVPMQVVYQNDKEKLTQLLSVDLLVGRKVSGDLGIMQIIATPRTPTTAALGAPAPAQSVPTPVVTTPAATTTTTTTQTTEQ</sequence>
<name>A0A0W0R3K8_9GAMM</name>
<feature type="region of interest" description="Disordered" evidence="1">
    <location>
        <begin position="24"/>
        <end position="45"/>
    </location>
</feature>
<accession>A0A0W0R3K8</accession>
<evidence type="ECO:0000313" key="3">
    <source>
        <dbReference type="EMBL" id="KTC65648.1"/>
    </source>
</evidence>
<geneLocation type="plasmid" evidence="4 6">
    <name>11</name>
</geneLocation>
<dbReference type="EMBL" id="LR134420">
    <property type="protein sequence ID" value="VEH85156.1"/>
    <property type="molecule type" value="Genomic_DNA"/>
</dbReference>
<feature type="signal peptide" evidence="2">
    <location>
        <begin position="1"/>
        <end position="19"/>
    </location>
</feature>
<dbReference type="KEGG" id="ladl:NCTC12735_00779"/>
<evidence type="ECO:0000256" key="1">
    <source>
        <dbReference type="SAM" id="MobiDB-lite"/>
    </source>
</evidence>
<dbReference type="AlphaFoldDB" id="A0A0W0R3K8"/>
<reference evidence="4 6" key="2">
    <citation type="submission" date="2018-12" db="EMBL/GenBank/DDBJ databases">
        <authorList>
            <consortium name="Pathogen Informatics"/>
        </authorList>
    </citation>
    <scope>NUCLEOTIDE SEQUENCE [LARGE SCALE GENOMIC DNA]</scope>
    <source>
        <strain evidence="4 6">NCTC12735</strain>
        <plasmid evidence="6">11</plasmid>
    </source>
</reference>
<evidence type="ECO:0000313" key="5">
    <source>
        <dbReference type="Proteomes" id="UP000054859"/>
    </source>
</evidence>
<dbReference type="STRING" id="45056.Lade_0306"/>
<dbReference type="OrthoDB" id="5653338at2"/>
<keyword evidence="2" id="KW-0732">Signal</keyword>
<proteinExistence type="predicted"/>
<keyword evidence="4" id="KW-0614">Plasmid</keyword>
<evidence type="ECO:0000313" key="4">
    <source>
        <dbReference type="EMBL" id="VEH85156.1"/>
    </source>
</evidence>
<reference evidence="3 5" key="1">
    <citation type="submission" date="2015-11" db="EMBL/GenBank/DDBJ databases">
        <title>Identification of large and diverse effector repertoires of 38 Legionella species.</title>
        <authorList>
            <person name="Burstein D."/>
            <person name="Amaro F."/>
            <person name="Zusman T."/>
            <person name="Lifshitz Z."/>
            <person name="Cohen O."/>
            <person name="Gilbert J.A."/>
            <person name="Pupko T."/>
            <person name="Shuman H.A."/>
            <person name="Segal G."/>
        </authorList>
    </citation>
    <scope>NUCLEOTIDE SEQUENCE [LARGE SCALE GENOMIC DNA]</scope>
    <source>
        <strain evidence="3 5">1762-AUS-E</strain>
    </source>
</reference>
<evidence type="ECO:0000313" key="6">
    <source>
        <dbReference type="Proteomes" id="UP000281170"/>
    </source>
</evidence>
<dbReference type="Proteomes" id="UP000281170">
    <property type="component" value="Plasmid 11"/>
</dbReference>